<dbReference type="PROSITE" id="PS51257">
    <property type="entry name" value="PROKAR_LIPOPROTEIN"/>
    <property type="match status" value="1"/>
</dbReference>
<dbReference type="GO" id="GO:0015562">
    <property type="term" value="F:efflux transmembrane transporter activity"/>
    <property type="evidence" value="ECO:0007669"/>
    <property type="project" value="InterPro"/>
</dbReference>
<dbReference type="InterPro" id="IPR003423">
    <property type="entry name" value="OMP_efflux"/>
</dbReference>
<evidence type="ECO:0000256" key="8">
    <source>
        <dbReference type="ARBA" id="ARBA00023288"/>
    </source>
</evidence>
<dbReference type="PANTHER" id="PTHR30203">
    <property type="entry name" value="OUTER MEMBRANE CATION EFFLUX PROTEIN"/>
    <property type="match status" value="1"/>
</dbReference>
<evidence type="ECO:0000256" key="10">
    <source>
        <dbReference type="RuleBase" id="RU362097"/>
    </source>
</evidence>
<evidence type="ECO:0000256" key="4">
    <source>
        <dbReference type="ARBA" id="ARBA00022729"/>
    </source>
</evidence>
<keyword evidence="8 10" id="KW-0449">Lipoprotein</keyword>
<evidence type="ECO:0000256" key="5">
    <source>
        <dbReference type="ARBA" id="ARBA00023136"/>
    </source>
</evidence>
<sequence length="502" mass="54344">MNIRKHPKSVAANARRASVLQVSALVLSILLAGCSYRDLKPQSQLQAAGDAEETLAQSGITLSPAAWPTESWWTSFNDKQLDSLVNEALAQSPTLRSAAARVRQAGALEAIEGASLLPRVDGSASTTRERFSANGTTPAPVKGTWQNVDQATLNVGYELDFWGKNRAAVEAAVGRRHAVEVDSRGAALMLSASIVQTYITLQDTYEQLDVAQALLDQQVHIEKLTQQRFSAELGTQIDIKQSQASLPASRANIAALKEMIELNQNKLASLLGQGPDRGRTIARPHLRASDSVVLPSNIPAELVGHRPDVVAQRWRVEASGHEIEVAKARFYPNVNLTAFVGLQSLAFDTFNDHSSRILGFSPAISLPIFEGGRLRGNLDAQDAAYDLAVENYNQTVVDALRDIADQLASLRWLKERMAQQKEAVDTAQAASDLVNLRYGAGLATYLQVLSTQNATLVQKRQLVTLQSRALSLQANLSRALGGGYRPEFSANAPTLPNVVDQS</sequence>
<keyword evidence="3 10" id="KW-0812">Transmembrane</keyword>
<name>A0A109KVW2_PSEFL</name>
<dbReference type="AlphaFoldDB" id="A0A109KVW2"/>
<reference evidence="11 12" key="1">
    <citation type="submission" date="2015-05" db="EMBL/GenBank/DDBJ databases">
        <title>A genomic and transcriptomic approach to investigate the blue pigment phenotype in Pseudomonas fluorescens.</title>
        <authorList>
            <person name="Andreani N.A."/>
            <person name="Cardazzo B."/>
        </authorList>
    </citation>
    <scope>NUCLEOTIDE SEQUENCE [LARGE SCALE GENOMIC DNA]</scope>
    <source>
        <strain evidence="11 12">Ps_40</strain>
    </source>
</reference>
<dbReference type="GO" id="GO:0009279">
    <property type="term" value="C:cell outer membrane"/>
    <property type="evidence" value="ECO:0007669"/>
    <property type="project" value="UniProtKB-SubCell"/>
</dbReference>
<dbReference type="Gene3D" id="1.20.1600.10">
    <property type="entry name" value="Outer membrane efflux proteins (OEP)"/>
    <property type="match status" value="1"/>
</dbReference>
<evidence type="ECO:0000256" key="9">
    <source>
        <dbReference type="ARBA" id="ARBA00037313"/>
    </source>
</evidence>
<evidence type="ECO:0000256" key="3">
    <source>
        <dbReference type="ARBA" id="ARBA00022692"/>
    </source>
</evidence>
<keyword evidence="6 10" id="KW-0564">Palmitate</keyword>
<dbReference type="Gene3D" id="2.20.200.10">
    <property type="entry name" value="Outer membrane efflux proteins (OEP)"/>
    <property type="match status" value="1"/>
</dbReference>
<dbReference type="EMBL" id="LCYC01000039">
    <property type="protein sequence ID" value="KWV76327.1"/>
    <property type="molecule type" value="Genomic_DNA"/>
</dbReference>
<evidence type="ECO:0000256" key="7">
    <source>
        <dbReference type="ARBA" id="ARBA00023237"/>
    </source>
</evidence>
<comment type="function">
    <text evidence="9">Could be involved in resistance to puromycin, acriflavine and tetraphenylarsonium chloride.</text>
</comment>
<evidence type="ECO:0000256" key="1">
    <source>
        <dbReference type="ARBA" id="ARBA00007613"/>
    </source>
</evidence>
<dbReference type="SUPFAM" id="SSF56954">
    <property type="entry name" value="Outer membrane efflux proteins (OEP)"/>
    <property type="match status" value="1"/>
</dbReference>
<dbReference type="Proteomes" id="UP000063434">
    <property type="component" value="Unassembled WGS sequence"/>
</dbReference>
<comment type="caution">
    <text evidence="11">The sequence shown here is derived from an EMBL/GenBank/DDBJ whole genome shotgun (WGS) entry which is preliminary data.</text>
</comment>
<keyword evidence="7" id="KW-0998">Cell outer membrane</keyword>
<organism evidence="11 12">
    <name type="scientific">Pseudomonas fluorescens</name>
    <dbReference type="NCBI Taxonomy" id="294"/>
    <lineage>
        <taxon>Bacteria</taxon>
        <taxon>Pseudomonadati</taxon>
        <taxon>Pseudomonadota</taxon>
        <taxon>Gammaproteobacteria</taxon>
        <taxon>Pseudomonadales</taxon>
        <taxon>Pseudomonadaceae</taxon>
        <taxon>Pseudomonas</taxon>
    </lineage>
</organism>
<keyword evidence="2 10" id="KW-1134">Transmembrane beta strand</keyword>
<keyword evidence="4" id="KW-0732">Signal</keyword>
<comment type="subcellular location">
    <subcellularLocation>
        <location evidence="10">Cell outer membrane</location>
        <topology evidence="10">Lipid-anchor</topology>
    </subcellularLocation>
</comment>
<gene>
    <name evidence="11" type="primary">mdtP_2</name>
    <name evidence="11" type="ORF">PFL603g_02667</name>
</gene>
<evidence type="ECO:0000256" key="2">
    <source>
        <dbReference type="ARBA" id="ARBA00022452"/>
    </source>
</evidence>
<dbReference type="InterPro" id="IPR010131">
    <property type="entry name" value="MdtP/NodT-like"/>
</dbReference>
<evidence type="ECO:0000256" key="6">
    <source>
        <dbReference type="ARBA" id="ARBA00023139"/>
    </source>
</evidence>
<evidence type="ECO:0000313" key="11">
    <source>
        <dbReference type="EMBL" id="KWV76327.1"/>
    </source>
</evidence>
<dbReference type="PATRIC" id="fig|294.195.peg.2850"/>
<comment type="similarity">
    <text evidence="1 10">Belongs to the outer membrane factor (OMF) (TC 1.B.17) family.</text>
</comment>
<keyword evidence="5 10" id="KW-0472">Membrane</keyword>
<protein>
    <submittedName>
        <fullName evidence="11">Multidrug resistance outer membrane protein MdtP</fullName>
    </submittedName>
</protein>
<dbReference type="PANTHER" id="PTHR30203:SF20">
    <property type="entry name" value="MULTIDRUG RESISTANCE OUTER MEMBRANE PROTEIN MDTP-RELATED"/>
    <property type="match status" value="1"/>
</dbReference>
<dbReference type="Pfam" id="PF02321">
    <property type="entry name" value="OEP"/>
    <property type="match status" value="2"/>
</dbReference>
<accession>A0A109KVW2</accession>
<evidence type="ECO:0000313" key="12">
    <source>
        <dbReference type="Proteomes" id="UP000063434"/>
    </source>
</evidence>
<dbReference type="NCBIfam" id="TIGR01845">
    <property type="entry name" value="outer_NodT"/>
    <property type="match status" value="1"/>
</dbReference>
<proteinExistence type="inferred from homology"/>